<dbReference type="RefSeq" id="WP_311401215.1">
    <property type="nucleotide sequence ID" value="NZ_JAVRBG010000005.1"/>
</dbReference>
<name>A0ABU2KHS3_9FLAO</name>
<dbReference type="Pfam" id="PF01648">
    <property type="entry name" value="ACPS"/>
    <property type="match status" value="1"/>
</dbReference>
<dbReference type="Proteomes" id="UP001182991">
    <property type="component" value="Unassembled WGS sequence"/>
</dbReference>
<evidence type="ECO:0000256" key="1">
    <source>
        <dbReference type="ARBA" id="ARBA00022679"/>
    </source>
</evidence>
<dbReference type="Gene3D" id="3.90.470.20">
    <property type="entry name" value="4'-phosphopantetheinyl transferase domain"/>
    <property type="match status" value="1"/>
</dbReference>
<organism evidence="3 4">
    <name type="scientific">Mesonia ostreae</name>
    <dbReference type="NCBI Taxonomy" id="861110"/>
    <lineage>
        <taxon>Bacteria</taxon>
        <taxon>Pseudomonadati</taxon>
        <taxon>Bacteroidota</taxon>
        <taxon>Flavobacteriia</taxon>
        <taxon>Flavobacteriales</taxon>
        <taxon>Flavobacteriaceae</taxon>
        <taxon>Mesonia</taxon>
    </lineage>
</organism>
<protein>
    <submittedName>
        <fullName evidence="3">4'-phosphopantetheinyl transferase superfamily protein</fullName>
    </submittedName>
</protein>
<gene>
    <name evidence="3" type="ORF">RLT85_06405</name>
</gene>
<keyword evidence="4" id="KW-1185">Reference proteome</keyword>
<evidence type="ECO:0000259" key="2">
    <source>
        <dbReference type="Pfam" id="PF01648"/>
    </source>
</evidence>
<dbReference type="SUPFAM" id="SSF56214">
    <property type="entry name" value="4'-phosphopantetheinyl transferase"/>
    <property type="match status" value="1"/>
</dbReference>
<proteinExistence type="predicted"/>
<feature type="domain" description="4'-phosphopantetheinyl transferase" evidence="2">
    <location>
        <begin position="2"/>
        <end position="59"/>
    </location>
</feature>
<dbReference type="EMBL" id="JAVRBG010000005">
    <property type="protein sequence ID" value="MDT0294261.1"/>
    <property type="molecule type" value="Genomic_DNA"/>
</dbReference>
<sequence>MIGNDVVDLHMTKQESNWQRPRFLEKIFTKGEQAKIISDKDPNFLVWLFWSMKESAYKANQRIENLAP</sequence>
<dbReference type="InterPro" id="IPR008278">
    <property type="entry name" value="4-PPantetheinyl_Trfase_dom"/>
</dbReference>
<evidence type="ECO:0000313" key="3">
    <source>
        <dbReference type="EMBL" id="MDT0294261.1"/>
    </source>
</evidence>
<accession>A0ABU2KHS3</accession>
<keyword evidence="1 3" id="KW-0808">Transferase</keyword>
<comment type="caution">
    <text evidence="3">The sequence shown here is derived from an EMBL/GenBank/DDBJ whole genome shotgun (WGS) entry which is preliminary data.</text>
</comment>
<reference evidence="4" key="1">
    <citation type="submission" date="2023-07" db="EMBL/GenBank/DDBJ databases">
        <title>Isolating and identifying novel microbial strains from the Mariana Trench.</title>
        <authorList>
            <person name="Fu H."/>
        </authorList>
    </citation>
    <scope>NUCLEOTIDE SEQUENCE [LARGE SCALE GENOMIC DNA]</scope>
    <source>
        <strain evidence="4">T-y2</strain>
    </source>
</reference>
<dbReference type="GO" id="GO:0016740">
    <property type="term" value="F:transferase activity"/>
    <property type="evidence" value="ECO:0007669"/>
    <property type="project" value="UniProtKB-KW"/>
</dbReference>
<evidence type="ECO:0000313" key="4">
    <source>
        <dbReference type="Proteomes" id="UP001182991"/>
    </source>
</evidence>
<dbReference type="InterPro" id="IPR037143">
    <property type="entry name" value="4-PPantetheinyl_Trfase_dom_sf"/>
</dbReference>